<dbReference type="InterPro" id="IPR001932">
    <property type="entry name" value="PPM-type_phosphatase-like_dom"/>
</dbReference>
<dbReference type="InterPro" id="IPR003018">
    <property type="entry name" value="GAF"/>
</dbReference>
<dbReference type="InterPro" id="IPR036457">
    <property type="entry name" value="PPM-type-like_dom_sf"/>
</dbReference>
<dbReference type="Proteomes" id="UP001373496">
    <property type="component" value="Unassembled WGS sequence"/>
</dbReference>
<dbReference type="PANTHER" id="PTHR43156:SF2">
    <property type="entry name" value="STAGE II SPORULATION PROTEIN E"/>
    <property type="match status" value="1"/>
</dbReference>
<dbReference type="Gene3D" id="3.30.450.40">
    <property type="match status" value="1"/>
</dbReference>
<feature type="domain" description="PAS" evidence="2">
    <location>
        <begin position="130"/>
        <end position="174"/>
    </location>
</feature>
<dbReference type="Pfam" id="PF08448">
    <property type="entry name" value="PAS_4"/>
    <property type="match status" value="1"/>
</dbReference>
<comment type="caution">
    <text evidence="4">The sequence shown here is derived from an EMBL/GenBank/DDBJ whole genome shotgun (WGS) entry which is preliminary data.</text>
</comment>
<dbReference type="InterPro" id="IPR052016">
    <property type="entry name" value="Bact_Sigma-Reg"/>
</dbReference>
<dbReference type="SMART" id="SM00331">
    <property type="entry name" value="PP2C_SIG"/>
    <property type="match status" value="1"/>
</dbReference>
<organism evidence="4 5">
    <name type="scientific">Klenkia terrae</name>
    <dbReference type="NCBI Taxonomy" id="1052259"/>
    <lineage>
        <taxon>Bacteria</taxon>
        <taxon>Bacillati</taxon>
        <taxon>Actinomycetota</taxon>
        <taxon>Actinomycetes</taxon>
        <taxon>Geodermatophilales</taxon>
        <taxon>Geodermatophilaceae</taxon>
        <taxon>Klenkia</taxon>
    </lineage>
</organism>
<evidence type="ECO:0000259" key="2">
    <source>
        <dbReference type="PROSITE" id="PS50112"/>
    </source>
</evidence>
<dbReference type="PROSITE" id="PS50112">
    <property type="entry name" value="PAS"/>
    <property type="match status" value="1"/>
</dbReference>
<reference evidence="4 5" key="1">
    <citation type="submission" date="2024-03" db="EMBL/GenBank/DDBJ databases">
        <title>Draft genome sequence of Klenkia terrae.</title>
        <authorList>
            <person name="Duangmal K."/>
            <person name="Chantavorakit T."/>
        </authorList>
    </citation>
    <scope>NUCLEOTIDE SEQUENCE [LARGE SCALE GENOMIC DNA]</scope>
    <source>
        <strain evidence="4 5">JCM 17786</strain>
    </source>
</reference>
<dbReference type="CDD" id="cd00130">
    <property type="entry name" value="PAS"/>
    <property type="match status" value="2"/>
</dbReference>
<dbReference type="Gene3D" id="3.60.40.10">
    <property type="entry name" value="PPM-type phosphatase domain"/>
    <property type="match status" value="1"/>
</dbReference>
<dbReference type="SUPFAM" id="SSF81606">
    <property type="entry name" value="PP2C-like"/>
    <property type="match status" value="1"/>
</dbReference>
<evidence type="ECO:0000313" key="4">
    <source>
        <dbReference type="EMBL" id="MEI4281060.1"/>
    </source>
</evidence>
<dbReference type="InterPro" id="IPR000700">
    <property type="entry name" value="PAS-assoc_C"/>
</dbReference>
<dbReference type="SUPFAM" id="SSF55785">
    <property type="entry name" value="PYP-like sensor domain (PAS domain)"/>
    <property type="match status" value="2"/>
</dbReference>
<dbReference type="Pfam" id="PF08447">
    <property type="entry name" value="PAS_3"/>
    <property type="match status" value="1"/>
</dbReference>
<dbReference type="SMART" id="SM00086">
    <property type="entry name" value="PAC"/>
    <property type="match status" value="1"/>
</dbReference>
<name>A0ABU8EBQ3_9ACTN</name>
<dbReference type="RefSeq" id="WP_336392928.1">
    <property type="nucleotide sequence ID" value="NZ_JBAPLV010000035.1"/>
</dbReference>
<dbReference type="Gene3D" id="2.10.70.100">
    <property type="match status" value="1"/>
</dbReference>
<dbReference type="InterPro" id="IPR000014">
    <property type="entry name" value="PAS"/>
</dbReference>
<evidence type="ECO:0000256" key="1">
    <source>
        <dbReference type="ARBA" id="ARBA00022801"/>
    </source>
</evidence>
<dbReference type="InterPro" id="IPR013655">
    <property type="entry name" value="PAS_fold_3"/>
</dbReference>
<dbReference type="InterPro" id="IPR001610">
    <property type="entry name" value="PAC"/>
</dbReference>
<sequence>MEGRDLPMTALVQELAAEAAGIGSFDWDLASGRLVWDDRLVEMFGYERGSFGESLADFNARLHPDDVPRVADALQQTIDTVGVLDVEYRVQLPDGRTRWVVGRGRAVADETGRTARVLGVAYDTTRERDAEARVSRVLESMSAAFFSLDADWRFSYVNAEAERVLGRGRDEMLGGVVWELFPLAVGSDFELHYRRAAETGQPVVFDAYYPPPLDAWFEVRAWPGPDGLSVYFLDVTERRRAQDQVVRSAARLAMIAEVTSGFGAMLAGDLTPALALDQLARAVVPVLGDSATCTTGEVPADAVSGVTFPLVARGRSVGALSVHRGADRPPMDDEDLAAGREVADRAALALDSVRLYEQQRRIAEELQLSLLTAPPATPGARIAVRYLPAAEAAQVGGDWYDAFRQPDGGTMVVIGDVVGHDTEAAAAMGQLRGLLRGIAHRSGWGPAAVLADLDRAITGLQVDTMGTAAIARLEPAGEAGGTRVRWSNAGHPPIMVLRPDGTVQELATARADLMLGVDDRAPRTEHELVVQPGATVLLYTDGLVESRQMPLDDGLPRLTGLLAELGPVGPGREALEAFCDAVVARLRPEDSEDDVALVALRLD</sequence>
<feature type="domain" description="PAC" evidence="3">
    <location>
        <begin position="84"/>
        <end position="136"/>
    </location>
</feature>
<dbReference type="PANTHER" id="PTHR43156">
    <property type="entry name" value="STAGE II SPORULATION PROTEIN E-RELATED"/>
    <property type="match status" value="1"/>
</dbReference>
<dbReference type="InterPro" id="IPR029016">
    <property type="entry name" value="GAF-like_dom_sf"/>
</dbReference>
<keyword evidence="1" id="KW-0378">Hydrolase</keyword>
<accession>A0ABU8EBQ3</accession>
<dbReference type="SUPFAM" id="SSF55781">
    <property type="entry name" value="GAF domain-like"/>
    <property type="match status" value="1"/>
</dbReference>
<evidence type="ECO:0000313" key="5">
    <source>
        <dbReference type="Proteomes" id="UP001373496"/>
    </source>
</evidence>
<dbReference type="SMART" id="SM00091">
    <property type="entry name" value="PAS"/>
    <property type="match status" value="2"/>
</dbReference>
<proteinExistence type="predicted"/>
<dbReference type="NCBIfam" id="TIGR00229">
    <property type="entry name" value="sensory_box"/>
    <property type="match status" value="1"/>
</dbReference>
<dbReference type="PROSITE" id="PS50113">
    <property type="entry name" value="PAC"/>
    <property type="match status" value="1"/>
</dbReference>
<dbReference type="SMART" id="SM00065">
    <property type="entry name" value="GAF"/>
    <property type="match status" value="1"/>
</dbReference>
<dbReference type="Pfam" id="PF07228">
    <property type="entry name" value="SpoIIE"/>
    <property type="match status" value="1"/>
</dbReference>
<protein>
    <submittedName>
        <fullName evidence="4">SpoIIE family protein phosphatase</fullName>
    </submittedName>
</protein>
<dbReference type="EMBL" id="JBAPLV010000035">
    <property type="protein sequence ID" value="MEI4281060.1"/>
    <property type="molecule type" value="Genomic_DNA"/>
</dbReference>
<dbReference type="InterPro" id="IPR035965">
    <property type="entry name" value="PAS-like_dom_sf"/>
</dbReference>
<evidence type="ECO:0000259" key="3">
    <source>
        <dbReference type="PROSITE" id="PS50113"/>
    </source>
</evidence>
<keyword evidence="5" id="KW-1185">Reference proteome</keyword>
<dbReference type="InterPro" id="IPR013656">
    <property type="entry name" value="PAS_4"/>
</dbReference>
<gene>
    <name evidence="4" type="ORF">UXQ13_21495</name>
</gene>
<dbReference type="Gene3D" id="3.30.450.20">
    <property type="entry name" value="PAS domain"/>
    <property type="match status" value="2"/>
</dbReference>